<dbReference type="InterPro" id="IPR013783">
    <property type="entry name" value="Ig-like_fold"/>
</dbReference>
<dbReference type="Gene3D" id="3.20.20.80">
    <property type="entry name" value="Glycosidases"/>
    <property type="match status" value="1"/>
</dbReference>
<dbReference type="Gene3D" id="2.60.40.10">
    <property type="entry name" value="Immunoglobulins"/>
    <property type="match status" value="3"/>
</dbReference>
<feature type="domain" description="Beta-mannosidase-like galactose-binding" evidence="7">
    <location>
        <begin position="26"/>
        <end position="119"/>
    </location>
</feature>
<evidence type="ECO:0000256" key="1">
    <source>
        <dbReference type="ARBA" id="ARBA00007401"/>
    </source>
</evidence>
<comment type="similarity">
    <text evidence="1">Belongs to the glycosyl hydrolase 2 family.</text>
</comment>
<dbReference type="Pfam" id="PF18565">
    <property type="entry name" value="Glyco_hydro2_C5"/>
    <property type="match status" value="1"/>
</dbReference>
<dbReference type="InterPro" id="IPR051913">
    <property type="entry name" value="GH2_Domain-Containing"/>
</dbReference>
<evidence type="ECO:0000259" key="4">
    <source>
        <dbReference type="Pfam" id="PF02836"/>
    </source>
</evidence>
<dbReference type="AlphaFoldDB" id="A0A9D2TMR0"/>
<protein>
    <submittedName>
        <fullName evidence="8">DUF4982 domain-containing protein</fullName>
    </submittedName>
</protein>
<evidence type="ECO:0000259" key="7">
    <source>
        <dbReference type="Pfam" id="PF22666"/>
    </source>
</evidence>
<feature type="domain" description="Glycoside hydrolase family 2" evidence="6">
    <location>
        <begin position="714"/>
        <end position="796"/>
    </location>
</feature>
<dbReference type="Pfam" id="PF16355">
    <property type="entry name" value="DUF4982"/>
    <property type="match status" value="1"/>
</dbReference>
<evidence type="ECO:0000313" key="8">
    <source>
        <dbReference type="EMBL" id="HJC75774.1"/>
    </source>
</evidence>
<dbReference type="InterPro" id="IPR008979">
    <property type="entry name" value="Galactose-bd-like_sf"/>
</dbReference>
<evidence type="ECO:0000259" key="5">
    <source>
        <dbReference type="Pfam" id="PF16355"/>
    </source>
</evidence>
<dbReference type="InterPro" id="IPR017853">
    <property type="entry name" value="GH"/>
</dbReference>
<name>A0A9D2TMR0_9FIRM</name>
<dbReference type="GO" id="GO:0004553">
    <property type="term" value="F:hydrolase activity, hydrolyzing O-glycosyl compounds"/>
    <property type="evidence" value="ECO:0007669"/>
    <property type="project" value="InterPro"/>
</dbReference>
<dbReference type="Pfam" id="PF22666">
    <property type="entry name" value="Glyco_hydro_2_N2"/>
    <property type="match status" value="1"/>
</dbReference>
<dbReference type="InterPro" id="IPR040605">
    <property type="entry name" value="Glyco_hydro2_dom5"/>
</dbReference>
<evidence type="ECO:0000313" key="9">
    <source>
        <dbReference type="Proteomes" id="UP000823902"/>
    </source>
</evidence>
<keyword evidence="3" id="KW-0326">Glycosidase</keyword>
<dbReference type="InterPro" id="IPR032311">
    <property type="entry name" value="DUF4982"/>
</dbReference>
<evidence type="ECO:0000259" key="6">
    <source>
        <dbReference type="Pfam" id="PF18565"/>
    </source>
</evidence>
<dbReference type="SUPFAM" id="SSF51445">
    <property type="entry name" value="(Trans)glycosidases"/>
    <property type="match status" value="1"/>
</dbReference>
<dbReference type="SUPFAM" id="SSF49785">
    <property type="entry name" value="Galactose-binding domain-like"/>
    <property type="match status" value="1"/>
</dbReference>
<dbReference type="PANTHER" id="PTHR42732:SF1">
    <property type="entry name" value="BETA-MANNOSIDASE"/>
    <property type="match status" value="1"/>
</dbReference>
<dbReference type="GO" id="GO:0005975">
    <property type="term" value="P:carbohydrate metabolic process"/>
    <property type="evidence" value="ECO:0007669"/>
    <property type="project" value="InterPro"/>
</dbReference>
<keyword evidence="2" id="KW-0378">Hydrolase</keyword>
<evidence type="ECO:0000256" key="3">
    <source>
        <dbReference type="ARBA" id="ARBA00023295"/>
    </source>
</evidence>
<dbReference type="InterPro" id="IPR006101">
    <property type="entry name" value="Glyco_hydro_2"/>
</dbReference>
<feature type="domain" description="Glycoside hydrolase family 2 catalytic" evidence="4">
    <location>
        <begin position="259"/>
        <end position="409"/>
    </location>
</feature>
<reference evidence="8" key="2">
    <citation type="submission" date="2021-04" db="EMBL/GenBank/DDBJ databases">
        <authorList>
            <person name="Gilroy R."/>
        </authorList>
    </citation>
    <scope>NUCLEOTIDE SEQUENCE</scope>
    <source>
        <strain evidence="8">CHK196-7946</strain>
    </source>
</reference>
<dbReference type="PANTHER" id="PTHR42732">
    <property type="entry name" value="BETA-GALACTOSIDASE"/>
    <property type="match status" value="1"/>
</dbReference>
<dbReference type="InterPro" id="IPR006103">
    <property type="entry name" value="Glyco_hydro_2_cat"/>
</dbReference>
<reference evidence="8" key="1">
    <citation type="journal article" date="2021" name="PeerJ">
        <title>Extensive microbial diversity within the chicken gut microbiome revealed by metagenomics and culture.</title>
        <authorList>
            <person name="Gilroy R."/>
            <person name="Ravi A."/>
            <person name="Getino M."/>
            <person name="Pursley I."/>
            <person name="Horton D.L."/>
            <person name="Alikhan N.F."/>
            <person name="Baker D."/>
            <person name="Gharbi K."/>
            <person name="Hall N."/>
            <person name="Watson M."/>
            <person name="Adriaenssens E.M."/>
            <person name="Foster-Nyarko E."/>
            <person name="Jarju S."/>
            <person name="Secka A."/>
            <person name="Antonio M."/>
            <person name="Oren A."/>
            <person name="Chaudhuri R.R."/>
            <person name="La Ragione R."/>
            <person name="Hildebrand F."/>
            <person name="Pallen M.J."/>
        </authorList>
    </citation>
    <scope>NUCLEOTIDE SEQUENCE</scope>
    <source>
        <strain evidence="8">CHK196-7946</strain>
    </source>
</reference>
<dbReference type="InterPro" id="IPR054593">
    <property type="entry name" value="Beta-mannosidase-like_N2"/>
</dbReference>
<dbReference type="Proteomes" id="UP000823902">
    <property type="component" value="Unassembled WGS sequence"/>
</dbReference>
<dbReference type="Pfam" id="PF02836">
    <property type="entry name" value="Glyco_hydro_2_C"/>
    <property type="match status" value="1"/>
</dbReference>
<evidence type="ECO:0000256" key="2">
    <source>
        <dbReference type="ARBA" id="ARBA00022801"/>
    </source>
</evidence>
<accession>A0A9D2TMR0</accession>
<dbReference type="PRINTS" id="PR00132">
    <property type="entry name" value="GLHYDRLASE2"/>
</dbReference>
<feature type="domain" description="DUF4982" evidence="5">
    <location>
        <begin position="631"/>
        <end position="687"/>
    </location>
</feature>
<comment type="caution">
    <text evidence="8">The sequence shown here is derived from an EMBL/GenBank/DDBJ whole genome shotgun (WGS) entry which is preliminary data.</text>
</comment>
<dbReference type="EMBL" id="DWVY01000065">
    <property type="protein sequence ID" value="HJC75774.1"/>
    <property type="molecule type" value="Genomic_DNA"/>
</dbReference>
<sequence>MIQQNFNANWRFCKDEGKFDDITLPHDAMLEEDRIPDLIAGENSAYFPGGKYVYEKNFDIPEETECVQIYFDGIYQKAKIELNGEQIGEQINGYTGFFVDLTEHMLHGSTNRLRVTADNTQIPNSRWYTGSGIYRDVTLFTGNRLHIRPKGIEVRTIDEKEAEIEIHICVEGMSEEDRNGISFEFKISDMSHRPQDFEIADQRWTERDYTVRMKQSAAQAWSCEDPVCYVLEVKMIKGITADVQTVRYGLRKLTWDPEKGMAVNGKEIKLRGACIHHDNGILGAKEYEDAELRRIRILKECGYNAVRTAHNEPSEALLDACDQMGMYVMAEFSDVWKAAKNPYDYSLYFREHAGQDLTAMVQKCKRHPSVVMYSIGNEVYDTKWTNSIRTCEYLTQIIRSIDDTRPVTMGFNILGAMSPPKDKEIPLAKETEQDVVDPKRKGKEASLVSSKLMNTVVMYLPQIMQMVKPETLEKNTAPLFDSLDIVGLNYGTHLYGIHEINPKRLIVNTETFPSQIGKTWPVTKKTAYVAGDFMWTGWDHLGECGVGVVEYGKTPRRLNKPYPCIAGGVGSVNLVGEIEAQGWYTKAVFGMLDQPYIGVRPLPHAGEKRKMSNWRGTDAVNSWAWGEQYYGKQAKVEIYCSGYEVELIQNGKSLGRSLLKECRSEFDVMYKAGELEAVSYDEQGKELGRSSLKSAGDQSRLILRAEKQHIPSGGIVYVFAEITDEQGIRKVNEDTDVVFTVCGNGELLAAGSGSPWAEYPYTGNKAKTWYGTAAAVVRAGEKGTITVTAEAGDRKADAIILSAV</sequence>
<dbReference type="Gene3D" id="2.60.120.260">
    <property type="entry name" value="Galactose-binding domain-like"/>
    <property type="match status" value="1"/>
</dbReference>
<organism evidence="8 9">
    <name type="scientific">Candidatus Mediterraneibacter faecavium</name>
    <dbReference type="NCBI Taxonomy" id="2838668"/>
    <lineage>
        <taxon>Bacteria</taxon>
        <taxon>Bacillati</taxon>
        <taxon>Bacillota</taxon>
        <taxon>Clostridia</taxon>
        <taxon>Lachnospirales</taxon>
        <taxon>Lachnospiraceae</taxon>
        <taxon>Mediterraneibacter</taxon>
    </lineage>
</organism>
<gene>
    <name evidence="8" type="ORF">H9697_12665</name>
</gene>
<proteinExistence type="inferred from homology"/>